<reference evidence="1" key="1">
    <citation type="submission" date="2021-05" db="EMBL/GenBank/DDBJ databases">
        <authorList>
            <person name="Alioto T."/>
            <person name="Alioto T."/>
            <person name="Gomez Garrido J."/>
        </authorList>
    </citation>
    <scope>NUCLEOTIDE SEQUENCE</scope>
</reference>
<protein>
    <submittedName>
        <fullName evidence="1">Uncharacterized protein</fullName>
    </submittedName>
</protein>
<organism evidence="1">
    <name type="scientific">Cacopsylla melanoneura</name>
    <dbReference type="NCBI Taxonomy" id="428564"/>
    <lineage>
        <taxon>Eukaryota</taxon>
        <taxon>Metazoa</taxon>
        <taxon>Ecdysozoa</taxon>
        <taxon>Arthropoda</taxon>
        <taxon>Hexapoda</taxon>
        <taxon>Insecta</taxon>
        <taxon>Pterygota</taxon>
        <taxon>Neoptera</taxon>
        <taxon>Paraneoptera</taxon>
        <taxon>Hemiptera</taxon>
        <taxon>Sternorrhyncha</taxon>
        <taxon>Psylloidea</taxon>
        <taxon>Psyllidae</taxon>
        <taxon>Psyllinae</taxon>
        <taxon>Cacopsylla</taxon>
    </lineage>
</organism>
<evidence type="ECO:0000313" key="1">
    <source>
        <dbReference type="EMBL" id="CAG6724978.1"/>
    </source>
</evidence>
<proteinExistence type="predicted"/>
<dbReference type="AlphaFoldDB" id="A0A8D9DM75"/>
<sequence>MAKMLSQNFHQLEALYSTLLEIKLTSGSDVESNLTEIFLFLKNPYLRADKYYPMCGVNEILLRLVQCLHYFQTSGGSAGSVYHPSSLYNNLSKASFLCLTSRPKQHENYKVSSVSRSMEDVFCSDLAVAYIITCPGCTMNCKQPSKNYKSVSRSMEDLFCSDPAAAYIVNLSWLYYEVQAAQ</sequence>
<accession>A0A8D9DM75</accession>
<dbReference type="EMBL" id="HBUF01368682">
    <property type="protein sequence ID" value="CAG6724978.1"/>
    <property type="molecule type" value="Transcribed_RNA"/>
</dbReference>
<name>A0A8D9DM75_9HEMI</name>